<evidence type="ECO:0000313" key="4">
    <source>
        <dbReference type="WBParaSite" id="EVEC_0000209401-mRNA-1"/>
    </source>
</evidence>
<dbReference type="WBParaSite" id="EVEC_0000209401-mRNA-1">
    <property type="protein sequence ID" value="EVEC_0000209401-mRNA-1"/>
    <property type="gene ID" value="EVEC_0000209401"/>
</dbReference>
<accession>A0A158Q9H7</accession>
<organism evidence="4">
    <name type="scientific">Enterobius vermicularis</name>
    <name type="common">Human pinworm</name>
    <dbReference type="NCBI Taxonomy" id="51028"/>
    <lineage>
        <taxon>Eukaryota</taxon>
        <taxon>Metazoa</taxon>
        <taxon>Ecdysozoa</taxon>
        <taxon>Nematoda</taxon>
        <taxon>Chromadorea</taxon>
        <taxon>Rhabditida</taxon>
        <taxon>Spirurina</taxon>
        <taxon>Oxyuridomorpha</taxon>
        <taxon>Oxyuroidea</taxon>
        <taxon>Oxyuridae</taxon>
        <taxon>Enterobius</taxon>
    </lineage>
</organism>
<dbReference type="STRING" id="51028.A0A158Q9H7"/>
<feature type="coiled-coil region" evidence="1">
    <location>
        <begin position="70"/>
        <end position="148"/>
    </location>
</feature>
<keyword evidence="1" id="KW-0175">Coiled coil</keyword>
<feature type="coiled-coil region" evidence="1">
    <location>
        <begin position="190"/>
        <end position="345"/>
    </location>
</feature>
<evidence type="ECO:0000256" key="1">
    <source>
        <dbReference type="SAM" id="Coils"/>
    </source>
</evidence>
<dbReference type="Proteomes" id="UP000274131">
    <property type="component" value="Unassembled WGS sequence"/>
</dbReference>
<sequence length="419" mass="49757">MGDFIREAFRTSGINEKMQDVIAETIMQRWNDEAGRRNHRSASSVAPQNVDSIKYQSDTGKMQLISEQLWRRLERKYEERLQKYKDKEEKVIEEKIISLKAEYKRNLDFAYSQCEEKLRRKDEELRRKEEILKEENQLESEKRYLEIQRAWSEIEASKKDLRIQKEHFDVAKSNFALKMSNDNLVLQRQKDELVKKENHLKERERGLKEEIKTAVTEAKKKERDWIVEKVKEWNMKEAKLIEKCENLQEKMRQFSKLQSTISEQSSHIRVLQGDLITLRGRLNDSEEKLRQANSKLHEYNDYEILREENKRMKEELLSKSKDDVLAIKESELNNLRRRLKLVEETADLRIKELKFRLKTDQLRQTLGERHQCHIASTSKCPEKMLPVVSDSVKASAEVSSAGSEDGREPLLEANMFQLL</sequence>
<proteinExistence type="predicted"/>
<gene>
    <name evidence="2" type="ORF">EVEC_LOCUS1802</name>
</gene>
<dbReference type="AlphaFoldDB" id="A0A158Q9H7"/>
<reference evidence="2 3" key="2">
    <citation type="submission" date="2018-10" db="EMBL/GenBank/DDBJ databases">
        <authorList>
            <consortium name="Pathogen Informatics"/>
        </authorList>
    </citation>
    <scope>NUCLEOTIDE SEQUENCE [LARGE SCALE GENOMIC DNA]</scope>
</reference>
<evidence type="ECO:0000313" key="2">
    <source>
        <dbReference type="EMBL" id="VDD86659.1"/>
    </source>
</evidence>
<name>A0A158Q9H7_ENTVE</name>
<reference evidence="4" key="1">
    <citation type="submission" date="2016-04" db="UniProtKB">
        <authorList>
            <consortium name="WormBaseParasite"/>
        </authorList>
    </citation>
    <scope>IDENTIFICATION</scope>
</reference>
<evidence type="ECO:0000313" key="3">
    <source>
        <dbReference type="Proteomes" id="UP000274131"/>
    </source>
</evidence>
<dbReference type="OrthoDB" id="5820020at2759"/>
<dbReference type="EMBL" id="UXUI01007268">
    <property type="protein sequence ID" value="VDD86659.1"/>
    <property type="molecule type" value="Genomic_DNA"/>
</dbReference>
<protein>
    <submittedName>
        <fullName evidence="4">FRIGIDA-like protein</fullName>
    </submittedName>
</protein>
<keyword evidence="3" id="KW-1185">Reference proteome</keyword>